<dbReference type="InterPro" id="IPR001031">
    <property type="entry name" value="Thioesterase"/>
</dbReference>
<evidence type="ECO:0000313" key="3">
    <source>
        <dbReference type="EMBL" id="OJI99591.1"/>
    </source>
</evidence>
<evidence type="ECO:0000256" key="1">
    <source>
        <dbReference type="SAM" id="MobiDB-lite"/>
    </source>
</evidence>
<dbReference type="GeneID" id="63732508"/>
<dbReference type="STRING" id="1036611.A0A1L9PDM5"/>
<evidence type="ECO:0000313" key="4">
    <source>
        <dbReference type="Proteomes" id="UP000184073"/>
    </source>
</evidence>
<proteinExistence type="predicted"/>
<dbReference type="VEuPathDB" id="FungiDB:ASPVEDRAFT_81196"/>
<name>A0A1L9PDM5_ASPVE</name>
<dbReference type="Proteomes" id="UP000184073">
    <property type="component" value="Unassembled WGS sequence"/>
</dbReference>
<dbReference type="SUPFAM" id="SSF53474">
    <property type="entry name" value="alpha/beta-Hydrolases"/>
    <property type="match status" value="1"/>
</dbReference>
<gene>
    <name evidence="3" type="ORF">ASPVEDRAFT_81196</name>
</gene>
<dbReference type="OrthoDB" id="10253869at2759"/>
<dbReference type="Gene3D" id="3.40.50.1820">
    <property type="entry name" value="alpha/beta hydrolase"/>
    <property type="match status" value="1"/>
</dbReference>
<protein>
    <recommendedName>
        <fullName evidence="2">Thioesterase domain-containing protein</fullName>
    </recommendedName>
</protein>
<dbReference type="InterPro" id="IPR029058">
    <property type="entry name" value="AB_hydrolase_fold"/>
</dbReference>
<dbReference type="EMBL" id="KV878127">
    <property type="protein sequence ID" value="OJI99591.1"/>
    <property type="molecule type" value="Genomic_DNA"/>
</dbReference>
<keyword evidence="4" id="KW-1185">Reference proteome</keyword>
<dbReference type="AlphaFoldDB" id="A0A1L9PDM5"/>
<feature type="domain" description="Thioesterase" evidence="2">
    <location>
        <begin position="18"/>
        <end position="126"/>
    </location>
</feature>
<dbReference type="Pfam" id="PF00975">
    <property type="entry name" value="Thioesterase"/>
    <property type="match status" value="1"/>
</dbReference>
<reference evidence="4" key="1">
    <citation type="journal article" date="2017" name="Genome Biol.">
        <title>Comparative genomics reveals high biological diversity and specific adaptations in the industrially and medically important fungal genus Aspergillus.</title>
        <authorList>
            <person name="de Vries R.P."/>
            <person name="Riley R."/>
            <person name="Wiebenga A."/>
            <person name="Aguilar-Osorio G."/>
            <person name="Amillis S."/>
            <person name="Uchima C.A."/>
            <person name="Anderluh G."/>
            <person name="Asadollahi M."/>
            <person name="Askin M."/>
            <person name="Barry K."/>
            <person name="Battaglia E."/>
            <person name="Bayram O."/>
            <person name="Benocci T."/>
            <person name="Braus-Stromeyer S.A."/>
            <person name="Caldana C."/>
            <person name="Canovas D."/>
            <person name="Cerqueira G.C."/>
            <person name="Chen F."/>
            <person name="Chen W."/>
            <person name="Choi C."/>
            <person name="Clum A."/>
            <person name="Dos Santos R.A."/>
            <person name="Damasio A.R."/>
            <person name="Diallinas G."/>
            <person name="Emri T."/>
            <person name="Fekete E."/>
            <person name="Flipphi M."/>
            <person name="Freyberg S."/>
            <person name="Gallo A."/>
            <person name="Gournas C."/>
            <person name="Habgood R."/>
            <person name="Hainaut M."/>
            <person name="Harispe M.L."/>
            <person name="Henrissat B."/>
            <person name="Hilden K.S."/>
            <person name="Hope R."/>
            <person name="Hossain A."/>
            <person name="Karabika E."/>
            <person name="Karaffa L."/>
            <person name="Karanyi Z."/>
            <person name="Krasevec N."/>
            <person name="Kuo A."/>
            <person name="Kusch H."/>
            <person name="LaButti K."/>
            <person name="Lagendijk E.L."/>
            <person name="Lapidus A."/>
            <person name="Levasseur A."/>
            <person name="Lindquist E."/>
            <person name="Lipzen A."/>
            <person name="Logrieco A.F."/>
            <person name="MacCabe A."/>
            <person name="Maekelae M.R."/>
            <person name="Malavazi I."/>
            <person name="Melin P."/>
            <person name="Meyer V."/>
            <person name="Mielnichuk N."/>
            <person name="Miskei M."/>
            <person name="Molnar A.P."/>
            <person name="Mule G."/>
            <person name="Ngan C.Y."/>
            <person name="Orejas M."/>
            <person name="Orosz E."/>
            <person name="Ouedraogo J.P."/>
            <person name="Overkamp K.M."/>
            <person name="Park H.-S."/>
            <person name="Perrone G."/>
            <person name="Piumi F."/>
            <person name="Punt P.J."/>
            <person name="Ram A.F."/>
            <person name="Ramon A."/>
            <person name="Rauscher S."/>
            <person name="Record E."/>
            <person name="Riano-Pachon D.M."/>
            <person name="Robert V."/>
            <person name="Roehrig J."/>
            <person name="Ruller R."/>
            <person name="Salamov A."/>
            <person name="Salih N.S."/>
            <person name="Samson R.A."/>
            <person name="Sandor E."/>
            <person name="Sanguinetti M."/>
            <person name="Schuetze T."/>
            <person name="Sepcic K."/>
            <person name="Shelest E."/>
            <person name="Sherlock G."/>
            <person name="Sophianopoulou V."/>
            <person name="Squina F.M."/>
            <person name="Sun H."/>
            <person name="Susca A."/>
            <person name="Todd R.B."/>
            <person name="Tsang A."/>
            <person name="Unkles S.E."/>
            <person name="van de Wiele N."/>
            <person name="van Rossen-Uffink D."/>
            <person name="Oliveira J.V."/>
            <person name="Vesth T.C."/>
            <person name="Visser J."/>
            <person name="Yu J.-H."/>
            <person name="Zhou M."/>
            <person name="Andersen M.R."/>
            <person name="Archer D.B."/>
            <person name="Baker S.E."/>
            <person name="Benoit I."/>
            <person name="Brakhage A.A."/>
            <person name="Braus G.H."/>
            <person name="Fischer R."/>
            <person name="Frisvad J.C."/>
            <person name="Goldman G.H."/>
            <person name="Houbraken J."/>
            <person name="Oakley B."/>
            <person name="Pocsi I."/>
            <person name="Scazzocchio C."/>
            <person name="Seiboth B."/>
            <person name="vanKuyk P.A."/>
            <person name="Wortman J."/>
            <person name="Dyer P.S."/>
            <person name="Grigoriev I.V."/>
        </authorList>
    </citation>
    <scope>NUCLEOTIDE SEQUENCE [LARGE SCALE GENOMIC DNA]</scope>
    <source>
        <strain evidence="4">CBS 583.65</strain>
    </source>
</reference>
<dbReference type="RefSeq" id="XP_040665354.1">
    <property type="nucleotide sequence ID" value="XM_040816997.1"/>
</dbReference>
<organism evidence="3 4">
    <name type="scientific">Aspergillus versicolor CBS 583.65</name>
    <dbReference type="NCBI Taxonomy" id="1036611"/>
    <lineage>
        <taxon>Eukaryota</taxon>
        <taxon>Fungi</taxon>
        <taxon>Dikarya</taxon>
        <taxon>Ascomycota</taxon>
        <taxon>Pezizomycotina</taxon>
        <taxon>Eurotiomycetes</taxon>
        <taxon>Eurotiomycetidae</taxon>
        <taxon>Eurotiales</taxon>
        <taxon>Aspergillaceae</taxon>
        <taxon>Aspergillus</taxon>
        <taxon>Aspergillus subgen. Nidulantes</taxon>
    </lineage>
</organism>
<evidence type="ECO:0000259" key="2">
    <source>
        <dbReference type="Pfam" id="PF00975"/>
    </source>
</evidence>
<sequence>MLLDNPTLIQPGPAAAAPLFLLHDGGGTIFNYFMLGDLDRPVYGIQDPKFGSAEQWEGGMEEMARLYISFIRAAVPQGPILLGGWSLGGLTALEIARILAGEATGLQLRGLILIDSPLPEEWANHRDRFVDADVWVTETTSAKTKQAVDWRMDECDRLLDGWRAPRWQQPRPGGGRAEPPGSLTQRAHGLPQDNILGRPPPPPELLVAGSPPPVVLLRATDRVPVPAGSKPGSLVDVDLHRDSAQLGWDRLEYPLLHAVYDIPGHHFDLFEGYDRLEKVTELLGRISREMDV</sequence>
<feature type="region of interest" description="Disordered" evidence="1">
    <location>
        <begin position="164"/>
        <end position="195"/>
    </location>
</feature>
<accession>A0A1L9PDM5</accession>